<evidence type="ECO:0000256" key="1">
    <source>
        <dbReference type="SAM" id="Phobius"/>
    </source>
</evidence>
<feature type="transmembrane region" description="Helical" evidence="1">
    <location>
        <begin position="94"/>
        <end position="114"/>
    </location>
</feature>
<keyword evidence="1" id="KW-1133">Transmembrane helix</keyword>
<gene>
    <name evidence="2" type="ORF">S06H3_50148</name>
</gene>
<comment type="caution">
    <text evidence="2">The sequence shown here is derived from an EMBL/GenBank/DDBJ whole genome shotgun (WGS) entry which is preliminary data.</text>
</comment>
<protein>
    <submittedName>
        <fullName evidence="2">Uncharacterized protein</fullName>
    </submittedName>
</protein>
<evidence type="ECO:0000313" key="2">
    <source>
        <dbReference type="EMBL" id="GAI40863.1"/>
    </source>
</evidence>
<keyword evidence="1" id="KW-0812">Transmembrane</keyword>
<reference evidence="2" key="1">
    <citation type="journal article" date="2014" name="Front. Microbiol.">
        <title>High frequency of phylogenetically diverse reductive dehalogenase-homologous genes in deep subseafloor sedimentary metagenomes.</title>
        <authorList>
            <person name="Kawai M."/>
            <person name="Futagami T."/>
            <person name="Toyoda A."/>
            <person name="Takaki Y."/>
            <person name="Nishi S."/>
            <person name="Hori S."/>
            <person name="Arai W."/>
            <person name="Tsubouchi T."/>
            <person name="Morono Y."/>
            <person name="Uchiyama I."/>
            <person name="Ito T."/>
            <person name="Fujiyama A."/>
            <person name="Inagaki F."/>
            <person name="Takami H."/>
        </authorList>
    </citation>
    <scope>NUCLEOTIDE SEQUENCE</scope>
    <source>
        <strain evidence="2">Expedition CK06-06</strain>
    </source>
</reference>
<name>X1NB51_9ZZZZ</name>
<dbReference type="EMBL" id="BARV01031720">
    <property type="protein sequence ID" value="GAI40863.1"/>
    <property type="molecule type" value="Genomic_DNA"/>
</dbReference>
<feature type="transmembrane region" description="Helical" evidence="1">
    <location>
        <begin position="69"/>
        <end position="88"/>
    </location>
</feature>
<feature type="non-terminal residue" evidence="2">
    <location>
        <position position="1"/>
    </location>
</feature>
<dbReference type="AlphaFoldDB" id="X1NB51"/>
<keyword evidence="1" id="KW-0472">Membrane</keyword>
<feature type="transmembrane region" description="Helical" evidence="1">
    <location>
        <begin position="39"/>
        <end position="57"/>
    </location>
</feature>
<accession>X1NB51</accession>
<sequence length="188" mass="21926">SSYLSNSLVLLFVSMSLFRYLFSINQGGYFNLVEYPAKSIATILLLFIGVGLTKFNFEHILPERFSKYLSSPLTINLSALGIILFVYSSIKFNFFATISLILLILFLITIFNLIKFPIRKLRKSIEKEKKQERFKNTKEAVYEIDELKRELKARDKELKQIKLKQAETQKTEGIKLKKIIKKEKLSEK</sequence>
<proteinExistence type="predicted"/>
<organism evidence="2">
    <name type="scientific">marine sediment metagenome</name>
    <dbReference type="NCBI Taxonomy" id="412755"/>
    <lineage>
        <taxon>unclassified sequences</taxon>
        <taxon>metagenomes</taxon>
        <taxon>ecological metagenomes</taxon>
    </lineage>
</organism>